<protein>
    <recommendedName>
        <fullName evidence="4">EF-hand domain-containing protein</fullName>
    </recommendedName>
</protein>
<dbReference type="AlphaFoldDB" id="A0ABD3U0F5"/>
<sequence>MSSYDEQYEGMSPHPSQEELKEMMAQKAHELLKVCDVEEKGFITKRDMQQLQTQLPLTPNSSFIGLKTGASTEVQEMDSEAVYGDEQIDHIEEEQQFIHMMNHVEAHNLFDDENTIKALWSCLWRDDPELSAHFEDFSVQMYLFQIFFLICIFCIENAHTFILNGHDSDG</sequence>
<dbReference type="EMBL" id="JBJQND010000017">
    <property type="protein sequence ID" value="KAL3842123.1"/>
    <property type="molecule type" value="Genomic_DNA"/>
</dbReference>
<feature type="transmembrane region" description="Helical" evidence="1">
    <location>
        <begin position="142"/>
        <end position="162"/>
    </location>
</feature>
<evidence type="ECO:0000313" key="3">
    <source>
        <dbReference type="Proteomes" id="UP001634394"/>
    </source>
</evidence>
<gene>
    <name evidence="2" type="ORF">ACJMK2_020174</name>
</gene>
<keyword evidence="1" id="KW-1133">Transmembrane helix</keyword>
<name>A0ABD3U0F5_SINWO</name>
<evidence type="ECO:0008006" key="4">
    <source>
        <dbReference type="Google" id="ProtNLM"/>
    </source>
</evidence>
<evidence type="ECO:0000256" key="1">
    <source>
        <dbReference type="SAM" id="Phobius"/>
    </source>
</evidence>
<keyword evidence="1" id="KW-0472">Membrane</keyword>
<organism evidence="2 3">
    <name type="scientific">Sinanodonta woodiana</name>
    <name type="common">Chinese pond mussel</name>
    <name type="synonym">Anodonta woodiana</name>
    <dbReference type="NCBI Taxonomy" id="1069815"/>
    <lineage>
        <taxon>Eukaryota</taxon>
        <taxon>Metazoa</taxon>
        <taxon>Spiralia</taxon>
        <taxon>Lophotrochozoa</taxon>
        <taxon>Mollusca</taxon>
        <taxon>Bivalvia</taxon>
        <taxon>Autobranchia</taxon>
        <taxon>Heteroconchia</taxon>
        <taxon>Palaeoheterodonta</taxon>
        <taxon>Unionida</taxon>
        <taxon>Unionoidea</taxon>
        <taxon>Unionidae</taxon>
        <taxon>Unioninae</taxon>
        <taxon>Sinanodonta</taxon>
    </lineage>
</organism>
<evidence type="ECO:0000313" key="2">
    <source>
        <dbReference type="EMBL" id="KAL3842123.1"/>
    </source>
</evidence>
<comment type="caution">
    <text evidence="2">The sequence shown here is derived from an EMBL/GenBank/DDBJ whole genome shotgun (WGS) entry which is preliminary data.</text>
</comment>
<dbReference type="Proteomes" id="UP001634394">
    <property type="component" value="Unassembled WGS sequence"/>
</dbReference>
<accession>A0ABD3U0F5</accession>
<keyword evidence="3" id="KW-1185">Reference proteome</keyword>
<keyword evidence="1" id="KW-0812">Transmembrane</keyword>
<reference evidence="2 3" key="1">
    <citation type="submission" date="2024-11" db="EMBL/GenBank/DDBJ databases">
        <title>Chromosome-level genome assembly of the freshwater bivalve Anodonta woodiana.</title>
        <authorList>
            <person name="Chen X."/>
        </authorList>
    </citation>
    <scope>NUCLEOTIDE SEQUENCE [LARGE SCALE GENOMIC DNA]</scope>
    <source>
        <strain evidence="2">MN2024</strain>
        <tissue evidence="2">Gills</tissue>
    </source>
</reference>
<proteinExistence type="predicted"/>